<feature type="region of interest" description="Disordered" evidence="1">
    <location>
        <begin position="63"/>
        <end position="98"/>
    </location>
</feature>
<accession>A0A2A7MFR4</accession>
<evidence type="ECO:0000256" key="1">
    <source>
        <dbReference type="SAM" id="MobiDB-lite"/>
    </source>
</evidence>
<keyword evidence="2" id="KW-0812">Transmembrane</keyword>
<feature type="compositionally biased region" description="Basic and acidic residues" evidence="1">
    <location>
        <begin position="63"/>
        <end position="93"/>
    </location>
</feature>
<proteinExistence type="predicted"/>
<dbReference type="OrthoDB" id="1952449at2"/>
<comment type="caution">
    <text evidence="3">The sequence shown here is derived from an EMBL/GenBank/DDBJ whole genome shotgun (WGS) entry which is preliminary data.</text>
</comment>
<feature type="transmembrane region" description="Helical" evidence="2">
    <location>
        <begin position="21"/>
        <end position="42"/>
    </location>
</feature>
<reference evidence="3 4" key="1">
    <citation type="submission" date="2017-10" db="EMBL/GenBank/DDBJ databases">
        <title>Effective Description of Clostridium neonatale sp. nov. linked to necrotizing enterocolitis in neonates and a clarification of species assignable to the genus Clostridium (Prazmowski 1880) emend. Lawson and Rainey 2016.</title>
        <authorList>
            <person name="Bernard K."/>
            <person name="Burdz T."/>
            <person name="Wiebe D."/>
            <person name="Balcewich B."/>
            <person name="Alfa M."/>
            <person name="Bernier A.-M."/>
        </authorList>
    </citation>
    <scope>NUCLEOTIDE SEQUENCE [LARGE SCALE GENOMIC DNA]</scope>
    <source>
        <strain evidence="3 4">LCDC99A005</strain>
    </source>
</reference>
<dbReference type="AlphaFoldDB" id="A0A2A7MFR4"/>
<gene>
    <name evidence="3" type="ORF">CQ394_02085</name>
</gene>
<organism evidence="3 4">
    <name type="scientific">Clostridium neonatale</name>
    <dbReference type="NCBI Taxonomy" id="137838"/>
    <lineage>
        <taxon>Bacteria</taxon>
        <taxon>Bacillati</taxon>
        <taxon>Bacillota</taxon>
        <taxon>Clostridia</taxon>
        <taxon>Eubacteriales</taxon>
        <taxon>Clostridiaceae</taxon>
        <taxon>Clostridium</taxon>
    </lineage>
</organism>
<dbReference type="Proteomes" id="UP000220840">
    <property type="component" value="Unassembled WGS sequence"/>
</dbReference>
<protein>
    <submittedName>
        <fullName evidence="3">Uncharacterized protein</fullName>
    </submittedName>
</protein>
<evidence type="ECO:0000313" key="4">
    <source>
        <dbReference type="Proteomes" id="UP000220840"/>
    </source>
</evidence>
<dbReference type="STRING" id="137838.GCA_001458595_01869"/>
<keyword evidence="4" id="KW-1185">Reference proteome</keyword>
<keyword evidence="2" id="KW-0472">Membrane</keyword>
<dbReference type="EMBL" id="PDCJ01000001">
    <property type="protein sequence ID" value="PEG30535.1"/>
    <property type="molecule type" value="Genomic_DNA"/>
</dbReference>
<sequence length="270" mass="30720">MGKPSIFSREYEKKMKKRKRNIIIFSLVMILIVSAIAVKFVYNPIDFSKVKQDLQAWIDSDTLDNKEQAQDENKENEESVNKEEIAETPKEPVEQTIDIPLSSGNVAKAVYSKDSNEESTFTEVKDLDENVSYDISPSKKQVLINDVNGDMIVYNIDGSSSIVSKNEYTSTRGSVFRKEDTLANNPNYLWNYGGKFISDEKIIFITNRPYFGNNVLKQYLWITDIQSGADTVLWDLAANSIQISTMNELGLQVDVDGVTYYIDKDGNYNH</sequence>
<name>A0A2A7MFR4_9CLOT</name>
<evidence type="ECO:0000313" key="3">
    <source>
        <dbReference type="EMBL" id="PEG30535.1"/>
    </source>
</evidence>
<dbReference type="RefSeq" id="WP_058294708.1">
    <property type="nucleotide sequence ID" value="NZ_CAKJVF010000266.1"/>
</dbReference>
<evidence type="ECO:0000256" key="2">
    <source>
        <dbReference type="SAM" id="Phobius"/>
    </source>
</evidence>
<keyword evidence="2" id="KW-1133">Transmembrane helix</keyword>